<dbReference type="InterPro" id="IPR050412">
    <property type="entry name" value="Ig-like_Receptors_ImmuneReg"/>
</dbReference>
<keyword evidence="2" id="KW-1015">Disulfide bond</keyword>
<dbReference type="Proteomes" id="UP000534426">
    <property type="component" value="Unassembled WGS sequence"/>
</dbReference>
<name>A0A7K4LQ71_9AVES</name>
<gene>
    <name evidence="4" type="primary">Lilra6</name>
    <name evidence="4" type="ORF">CRYUND_R03421</name>
</gene>
<dbReference type="AlphaFoldDB" id="A0A7K4LQ71"/>
<evidence type="ECO:0000313" key="5">
    <source>
        <dbReference type="Proteomes" id="UP000534426"/>
    </source>
</evidence>
<dbReference type="Pfam" id="PF13895">
    <property type="entry name" value="Ig_2"/>
    <property type="match status" value="1"/>
</dbReference>
<feature type="non-terminal residue" evidence="4">
    <location>
        <position position="140"/>
    </location>
</feature>
<dbReference type="EMBL" id="VWPW01021183">
    <property type="protein sequence ID" value="NWJ06854.1"/>
    <property type="molecule type" value="Genomic_DNA"/>
</dbReference>
<dbReference type="PANTHER" id="PTHR11738">
    <property type="entry name" value="MHC CLASS I NK CELL RECEPTOR"/>
    <property type="match status" value="1"/>
</dbReference>
<accession>A0A7K4LQ71</accession>
<dbReference type="InterPro" id="IPR036179">
    <property type="entry name" value="Ig-like_dom_sf"/>
</dbReference>
<evidence type="ECO:0000256" key="2">
    <source>
        <dbReference type="ARBA" id="ARBA00023157"/>
    </source>
</evidence>
<dbReference type="GO" id="GO:0002764">
    <property type="term" value="P:immune response-regulating signaling pathway"/>
    <property type="evidence" value="ECO:0007669"/>
    <property type="project" value="TreeGrafter"/>
</dbReference>
<dbReference type="FunFam" id="2.60.40.10:FF:000049">
    <property type="entry name" value="Leukocyte immunoglobulin-like receptor subfamily B member 1"/>
    <property type="match status" value="1"/>
</dbReference>
<evidence type="ECO:0000313" key="4">
    <source>
        <dbReference type="EMBL" id="NWJ06854.1"/>
    </source>
</evidence>
<sequence length="140" mass="15160">LAAPGSIPLLSLHPSEEVAVRDTVTLRCHVPRSGVRVSFYKEGLGMHPWHVDDVKAVGNFSMEVTRNSAGRYTCRYEIPASTWASDLSDPVELVVLDPSYSPPKVSLRPTGPVEPGTDVTISCRSSFGVIFLLHKDGSAI</sequence>
<keyword evidence="3" id="KW-0393">Immunoglobulin domain</keyword>
<comment type="caution">
    <text evidence="4">The sequence shown here is derived from an EMBL/GenBank/DDBJ whole genome shotgun (WGS) entry which is preliminary data.</text>
</comment>
<protein>
    <submittedName>
        <fullName evidence="4">LIRA6 protein</fullName>
    </submittedName>
</protein>
<dbReference type="PANTHER" id="PTHR11738:SF186">
    <property type="entry name" value="OSTEOCLAST-ASSOCIATED IMMUNOGLOBULIN-LIKE RECEPTOR"/>
    <property type="match status" value="1"/>
</dbReference>
<dbReference type="Gene3D" id="2.60.40.10">
    <property type="entry name" value="Immunoglobulins"/>
    <property type="match status" value="1"/>
</dbReference>
<keyword evidence="1" id="KW-0732">Signal</keyword>
<reference evidence="4 5" key="1">
    <citation type="submission" date="2019-09" db="EMBL/GenBank/DDBJ databases">
        <title>Bird 10,000 Genomes (B10K) Project - Family phase.</title>
        <authorList>
            <person name="Zhang G."/>
        </authorList>
    </citation>
    <scope>NUCLEOTIDE SEQUENCE [LARGE SCALE GENOMIC DNA]</scope>
    <source>
        <strain evidence="4">B10K-MSB-37135</strain>
        <tissue evidence="4">Heart</tissue>
    </source>
</reference>
<organism evidence="4 5">
    <name type="scientific">Crypturellus undulatus</name>
    <dbReference type="NCBI Taxonomy" id="48396"/>
    <lineage>
        <taxon>Eukaryota</taxon>
        <taxon>Metazoa</taxon>
        <taxon>Chordata</taxon>
        <taxon>Craniata</taxon>
        <taxon>Vertebrata</taxon>
        <taxon>Euteleostomi</taxon>
        <taxon>Archelosauria</taxon>
        <taxon>Archosauria</taxon>
        <taxon>Dinosauria</taxon>
        <taxon>Saurischia</taxon>
        <taxon>Theropoda</taxon>
        <taxon>Coelurosauria</taxon>
        <taxon>Aves</taxon>
        <taxon>Palaeognathae</taxon>
        <taxon>Tinamiformes</taxon>
        <taxon>Tinamidae</taxon>
        <taxon>Crypturellus</taxon>
    </lineage>
</organism>
<evidence type="ECO:0000256" key="1">
    <source>
        <dbReference type="ARBA" id="ARBA00022729"/>
    </source>
</evidence>
<keyword evidence="5" id="KW-1185">Reference proteome</keyword>
<feature type="non-terminal residue" evidence="4">
    <location>
        <position position="1"/>
    </location>
</feature>
<dbReference type="SUPFAM" id="SSF48726">
    <property type="entry name" value="Immunoglobulin"/>
    <property type="match status" value="1"/>
</dbReference>
<proteinExistence type="predicted"/>
<evidence type="ECO:0000256" key="3">
    <source>
        <dbReference type="ARBA" id="ARBA00023319"/>
    </source>
</evidence>
<dbReference type="InterPro" id="IPR013783">
    <property type="entry name" value="Ig-like_fold"/>
</dbReference>